<dbReference type="InterPro" id="IPR051046">
    <property type="entry name" value="MurCDEF_CellWall_CoF430Synth"/>
</dbReference>
<gene>
    <name evidence="10 15" type="primary">murF</name>
    <name evidence="15" type="ORF">PEPS_07360</name>
</gene>
<dbReference type="Pfam" id="PF02875">
    <property type="entry name" value="Mur_ligase_C"/>
    <property type="match status" value="1"/>
</dbReference>
<dbReference type="InterPro" id="IPR013221">
    <property type="entry name" value="Mur_ligase_cen"/>
</dbReference>
<dbReference type="Pfam" id="PF01225">
    <property type="entry name" value="Mur_ligase"/>
    <property type="match status" value="1"/>
</dbReference>
<keyword evidence="16" id="KW-1185">Reference proteome</keyword>
<organism evidence="15 16">
    <name type="scientific">Persicobacter psychrovividus</name>
    <dbReference type="NCBI Taxonomy" id="387638"/>
    <lineage>
        <taxon>Bacteria</taxon>
        <taxon>Pseudomonadati</taxon>
        <taxon>Bacteroidota</taxon>
        <taxon>Cytophagia</taxon>
        <taxon>Cytophagales</taxon>
        <taxon>Persicobacteraceae</taxon>
        <taxon>Persicobacter</taxon>
    </lineage>
</organism>
<comment type="subcellular location">
    <subcellularLocation>
        <location evidence="10 11">Cytoplasm</location>
    </subcellularLocation>
</comment>
<evidence type="ECO:0000259" key="13">
    <source>
        <dbReference type="Pfam" id="PF02875"/>
    </source>
</evidence>
<keyword evidence="8 10" id="KW-0131">Cell cycle</keyword>
<keyword evidence="5 10" id="KW-0067">ATP-binding</keyword>
<dbReference type="EMBL" id="AP025292">
    <property type="protein sequence ID" value="BDC98455.1"/>
    <property type="molecule type" value="Genomic_DNA"/>
</dbReference>
<keyword evidence="7 10" id="KW-0573">Peptidoglycan synthesis</keyword>
<dbReference type="PANTHER" id="PTHR43024:SF1">
    <property type="entry name" value="UDP-N-ACETYLMURAMOYL-TRIPEPTIDE--D-ALANYL-D-ALANINE LIGASE"/>
    <property type="match status" value="1"/>
</dbReference>
<dbReference type="InterPro" id="IPR036565">
    <property type="entry name" value="Mur-like_cat_sf"/>
</dbReference>
<proteinExistence type="inferred from homology"/>
<comment type="similarity">
    <text evidence="10">Belongs to the MurCDEF family. MurF subfamily.</text>
</comment>
<dbReference type="SUPFAM" id="SSF53244">
    <property type="entry name" value="MurD-like peptide ligases, peptide-binding domain"/>
    <property type="match status" value="1"/>
</dbReference>
<dbReference type="Gene3D" id="3.40.1190.10">
    <property type="entry name" value="Mur-like, catalytic domain"/>
    <property type="match status" value="1"/>
</dbReference>
<evidence type="ECO:0000256" key="3">
    <source>
        <dbReference type="ARBA" id="ARBA00022618"/>
    </source>
</evidence>
<dbReference type="EC" id="6.3.2.10" evidence="10 11"/>
<keyword evidence="9 10" id="KW-0961">Cell wall biogenesis/degradation</keyword>
<feature type="domain" description="Mur ligase C-terminal" evidence="13">
    <location>
        <begin position="299"/>
        <end position="414"/>
    </location>
</feature>
<reference evidence="15 16" key="1">
    <citation type="submission" date="2021-12" db="EMBL/GenBank/DDBJ databases">
        <title>Genome sequencing of bacteria with rrn-lacking chromosome and rrn-plasmid.</title>
        <authorList>
            <person name="Anda M."/>
            <person name="Iwasaki W."/>
        </authorList>
    </citation>
    <scope>NUCLEOTIDE SEQUENCE [LARGE SCALE GENOMIC DNA]</scope>
    <source>
        <strain evidence="15 16">NBRC 101262</strain>
    </source>
</reference>
<dbReference type="HAMAP" id="MF_02019">
    <property type="entry name" value="MurF"/>
    <property type="match status" value="1"/>
</dbReference>
<protein>
    <recommendedName>
        <fullName evidence="10 11">UDP-N-acetylmuramoyl-tripeptide--D-alanyl-D-alanine ligase</fullName>
        <ecNumber evidence="10 11">6.3.2.10</ecNumber>
    </recommendedName>
    <alternativeName>
        <fullName evidence="10">D-alanyl-D-alanine-adding enzyme</fullName>
    </alternativeName>
</protein>
<name>A0ABN6L5N3_9BACT</name>
<keyword evidence="3 10" id="KW-0132">Cell division</keyword>
<feature type="binding site" evidence="10">
    <location>
        <begin position="97"/>
        <end position="103"/>
    </location>
    <ligand>
        <name>ATP</name>
        <dbReference type="ChEBI" id="CHEBI:30616"/>
    </ligand>
</feature>
<evidence type="ECO:0000313" key="15">
    <source>
        <dbReference type="EMBL" id="BDC98455.1"/>
    </source>
</evidence>
<dbReference type="SUPFAM" id="SSF53623">
    <property type="entry name" value="MurD-like peptide ligases, catalytic domain"/>
    <property type="match status" value="1"/>
</dbReference>
<feature type="domain" description="Mur ligase central" evidence="14">
    <location>
        <begin position="95"/>
        <end position="275"/>
    </location>
</feature>
<dbReference type="InterPro" id="IPR004101">
    <property type="entry name" value="Mur_ligase_C"/>
</dbReference>
<keyword evidence="6 10" id="KW-0133">Cell shape</keyword>
<evidence type="ECO:0000256" key="11">
    <source>
        <dbReference type="RuleBase" id="RU004136"/>
    </source>
</evidence>
<dbReference type="GO" id="GO:0016874">
    <property type="term" value="F:ligase activity"/>
    <property type="evidence" value="ECO:0007669"/>
    <property type="project" value="UniProtKB-KW"/>
</dbReference>
<keyword evidence="1 10" id="KW-0963">Cytoplasm</keyword>
<dbReference type="NCBIfam" id="TIGR01143">
    <property type="entry name" value="murF"/>
    <property type="match status" value="1"/>
</dbReference>
<dbReference type="RefSeq" id="WP_338397682.1">
    <property type="nucleotide sequence ID" value="NZ_AP025292.1"/>
</dbReference>
<evidence type="ECO:0000256" key="10">
    <source>
        <dbReference type="HAMAP-Rule" id="MF_02019"/>
    </source>
</evidence>
<evidence type="ECO:0000313" key="16">
    <source>
        <dbReference type="Proteomes" id="UP001354989"/>
    </source>
</evidence>
<dbReference type="Proteomes" id="UP001354989">
    <property type="component" value="Chromosome"/>
</dbReference>
<comment type="pathway">
    <text evidence="10 11">Cell wall biogenesis; peptidoglycan biosynthesis.</text>
</comment>
<dbReference type="Gene3D" id="3.40.1390.10">
    <property type="entry name" value="MurE/MurF, N-terminal domain"/>
    <property type="match status" value="1"/>
</dbReference>
<evidence type="ECO:0000256" key="8">
    <source>
        <dbReference type="ARBA" id="ARBA00023306"/>
    </source>
</evidence>
<evidence type="ECO:0000256" key="1">
    <source>
        <dbReference type="ARBA" id="ARBA00022490"/>
    </source>
</evidence>
<dbReference type="InterPro" id="IPR000713">
    <property type="entry name" value="Mur_ligase_N"/>
</dbReference>
<dbReference type="SUPFAM" id="SSF63418">
    <property type="entry name" value="MurE/MurF N-terminal domain"/>
    <property type="match status" value="1"/>
</dbReference>
<keyword evidence="4 10" id="KW-0547">Nucleotide-binding</keyword>
<evidence type="ECO:0000256" key="6">
    <source>
        <dbReference type="ARBA" id="ARBA00022960"/>
    </source>
</evidence>
<evidence type="ECO:0000259" key="12">
    <source>
        <dbReference type="Pfam" id="PF01225"/>
    </source>
</evidence>
<dbReference type="Pfam" id="PF08245">
    <property type="entry name" value="Mur_ligase_M"/>
    <property type="match status" value="1"/>
</dbReference>
<sequence>MNIDQIYGKYKECLGVNTDTRKVNEGQMFFALRGANFNANEFALQAVEQGAKYAVVDQQQYAIDDRFILVEDSLKCLQALARHHRDQFNIPVIGITGSNGKTTTKELVHAVLAKKYRVYATKGNFNNHIGVPLTILAWPEDLEMAVVEMGANKVGDIDELCQIANPNFGLITNIGKAHIGGFGSFENIIRAKSELYHYLLTHEGKAFINSLNPIFTNMARRFQEPMMYPQRGDSVQVDFVEADPFVTYKAENGETVVSSLIGQYNFENIAAALAIGKRFNVLPEVANEAIREYVPSNNRSQIIEKTKLTIILDAYNANPSSMEVALKNLEQMEKSPKTVILGDMYELGDEQGQAHREIGEQCAKYGFNAIFVGELMRSAKSAYPSAIYCQDKAAVVQYLKEAPVAEGLLLIKASRGMGLESLLELL</sequence>
<comment type="function">
    <text evidence="10 11">Involved in cell wall formation. Catalyzes the final step in the synthesis of UDP-N-acetylmuramoyl-pentapeptide, the precursor of murein.</text>
</comment>
<evidence type="ECO:0000256" key="5">
    <source>
        <dbReference type="ARBA" id="ARBA00022840"/>
    </source>
</evidence>
<comment type="catalytic activity">
    <reaction evidence="10 11">
        <text>D-alanyl-D-alanine + UDP-N-acetyl-alpha-D-muramoyl-L-alanyl-gamma-D-glutamyl-meso-2,6-diaminopimelate + ATP = UDP-N-acetyl-alpha-D-muramoyl-L-alanyl-gamma-D-glutamyl-meso-2,6-diaminopimeloyl-D-alanyl-D-alanine + ADP + phosphate + H(+)</text>
        <dbReference type="Rhea" id="RHEA:28374"/>
        <dbReference type="ChEBI" id="CHEBI:15378"/>
        <dbReference type="ChEBI" id="CHEBI:30616"/>
        <dbReference type="ChEBI" id="CHEBI:43474"/>
        <dbReference type="ChEBI" id="CHEBI:57822"/>
        <dbReference type="ChEBI" id="CHEBI:61386"/>
        <dbReference type="ChEBI" id="CHEBI:83905"/>
        <dbReference type="ChEBI" id="CHEBI:456216"/>
        <dbReference type="EC" id="6.3.2.10"/>
    </reaction>
</comment>
<dbReference type="InterPro" id="IPR005863">
    <property type="entry name" value="UDP-N-AcMur_synth"/>
</dbReference>
<dbReference type="InterPro" id="IPR036615">
    <property type="entry name" value="Mur_ligase_C_dom_sf"/>
</dbReference>
<feature type="domain" description="Mur ligase N-terminal catalytic" evidence="12">
    <location>
        <begin position="15"/>
        <end position="84"/>
    </location>
</feature>
<keyword evidence="2 10" id="KW-0436">Ligase</keyword>
<evidence type="ECO:0000259" key="14">
    <source>
        <dbReference type="Pfam" id="PF08245"/>
    </source>
</evidence>
<dbReference type="Gene3D" id="3.90.190.20">
    <property type="entry name" value="Mur ligase, C-terminal domain"/>
    <property type="match status" value="1"/>
</dbReference>
<evidence type="ECO:0000256" key="4">
    <source>
        <dbReference type="ARBA" id="ARBA00022741"/>
    </source>
</evidence>
<dbReference type="InterPro" id="IPR035911">
    <property type="entry name" value="MurE/MurF_N"/>
</dbReference>
<dbReference type="PANTHER" id="PTHR43024">
    <property type="entry name" value="UDP-N-ACETYLMURAMOYL-TRIPEPTIDE--D-ALANYL-D-ALANINE LIGASE"/>
    <property type="match status" value="1"/>
</dbReference>
<evidence type="ECO:0000256" key="9">
    <source>
        <dbReference type="ARBA" id="ARBA00023316"/>
    </source>
</evidence>
<evidence type="ECO:0000256" key="7">
    <source>
        <dbReference type="ARBA" id="ARBA00022984"/>
    </source>
</evidence>
<accession>A0ABN6L5N3</accession>
<evidence type="ECO:0000256" key="2">
    <source>
        <dbReference type="ARBA" id="ARBA00022598"/>
    </source>
</evidence>